<gene>
    <name evidence="3" type="ORF">GCM10010449_14060</name>
</gene>
<dbReference type="SUPFAM" id="SSF50370">
    <property type="entry name" value="Ricin B-like lectins"/>
    <property type="match status" value="1"/>
</dbReference>
<protein>
    <submittedName>
        <fullName evidence="3">RICIN domain-containing protein</fullName>
    </submittedName>
</protein>
<feature type="region of interest" description="Disordered" evidence="1">
    <location>
        <begin position="347"/>
        <end position="395"/>
    </location>
</feature>
<dbReference type="PROSITE" id="PS50231">
    <property type="entry name" value="RICIN_B_LECTIN"/>
    <property type="match status" value="1"/>
</dbReference>
<name>A0ABP6M9G5_9ACTN</name>
<evidence type="ECO:0000313" key="3">
    <source>
        <dbReference type="EMBL" id="GAA3091502.1"/>
    </source>
</evidence>
<evidence type="ECO:0000259" key="2">
    <source>
        <dbReference type="Pfam" id="PF00652"/>
    </source>
</evidence>
<dbReference type="InterPro" id="IPR000772">
    <property type="entry name" value="Ricin_B_lectin"/>
</dbReference>
<evidence type="ECO:0000313" key="4">
    <source>
        <dbReference type="Proteomes" id="UP001501637"/>
    </source>
</evidence>
<feature type="compositionally biased region" description="Low complexity" evidence="1">
    <location>
        <begin position="366"/>
        <end position="387"/>
    </location>
</feature>
<dbReference type="Proteomes" id="UP001501637">
    <property type="component" value="Unassembled WGS sequence"/>
</dbReference>
<feature type="region of interest" description="Disordered" evidence="1">
    <location>
        <begin position="1"/>
        <end position="23"/>
    </location>
</feature>
<feature type="compositionally biased region" description="Pro residues" evidence="1">
    <location>
        <begin position="1"/>
        <end position="16"/>
    </location>
</feature>
<feature type="compositionally biased region" description="Basic and acidic residues" evidence="1">
    <location>
        <begin position="608"/>
        <end position="617"/>
    </location>
</feature>
<accession>A0ABP6M9G5</accession>
<proteinExistence type="predicted"/>
<sequence>MQYPHPPRPSRPPRPGVSPGESDMNLAARLRDRPEGESGRPIALLLERHWQSTYDYAAICLATSASSASMVATASFHQALGHMTRGEPLGALRPHLLVTVRETVRGWVGDDRISALMPELRKPTGGRGMRAARSMTLEKRQLAARSFWALPGVAQCLLWHTEVEAEHISVPAGLSGLSADTAADALEQALEQFRADIVRAHRELAATKECPLYNRLLDVTIRRGGSLLPDVQQHLSECRHCSDVADQLSHFESGLGTLLAEAVLGWGARRYLQSRPGRGGPATRGAGSAGHGGRHAGSGGRHRPAARIPLPGGALVAARTHSRALRTGAALGSAALLAAVLVTTLSSGDGDGGGSVSPTGMAGSREAPPGADSEAPPAGSPAPTSAEYPGSSDQGRLRNEAADLCLDIRGGKVKPGAGTKLAKCSNKASQQWSYEENGLLSSVPHPDLCLDSHRDDGVIVLGACVAPSAAHADEVRYDLTVQGELLPRWHEGIAVAPASLRKGADVVVKVRDGSAEQRWMLDSSKAAPNSRSIGGRAAPSETGAPSEKGDLSVKGDPSVKGGPEAPRGNGDVCTGSICEPTSPREQGSGPRGDGAKDNGRQSSPYSTRRGDAEKRYAEAGWGGGDAAEPVAPKLPGEHLRSPAAESTAGIAIRHGGVPGGDDTLRR</sequence>
<feature type="region of interest" description="Disordered" evidence="1">
    <location>
        <begin position="274"/>
        <end position="308"/>
    </location>
</feature>
<feature type="region of interest" description="Disordered" evidence="1">
    <location>
        <begin position="519"/>
        <end position="666"/>
    </location>
</feature>
<keyword evidence="4" id="KW-1185">Reference proteome</keyword>
<evidence type="ECO:0000256" key="1">
    <source>
        <dbReference type="SAM" id="MobiDB-lite"/>
    </source>
</evidence>
<dbReference type="Gene3D" id="2.80.10.50">
    <property type="match status" value="1"/>
</dbReference>
<feature type="compositionally biased region" description="Gly residues" evidence="1">
    <location>
        <begin position="277"/>
        <end position="299"/>
    </location>
</feature>
<dbReference type="InterPro" id="IPR035992">
    <property type="entry name" value="Ricin_B-like_lectins"/>
</dbReference>
<organism evidence="3 4">
    <name type="scientific">Streptomyces rectiviolaceus</name>
    <dbReference type="NCBI Taxonomy" id="332591"/>
    <lineage>
        <taxon>Bacteria</taxon>
        <taxon>Bacillati</taxon>
        <taxon>Actinomycetota</taxon>
        <taxon>Actinomycetes</taxon>
        <taxon>Kitasatosporales</taxon>
        <taxon>Streptomycetaceae</taxon>
        <taxon>Streptomyces</taxon>
    </lineage>
</organism>
<reference evidence="4" key="1">
    <citation type="journal article" date="2019" name="Int. J. Syst. Evol. Microbiol.">
        <title>The Global Catalogue of Microorganisms (GCM) 10K type strain sequencing project: providing services to taxonomists for standard genome sequencing and annotation.</title>
        <authorList>
            <consortium name="The Broad Institute Genomics Platform"/>
            <consortium name="The Broad Institute Genome Sequencing Center for Infectious Disease"/>
            <person name="Wu L."/>
            <person name="Ma J."/>
        </authorList>
    </citation>
    <scope>NUCLEOTIDE SEQUENCE [LARGE SCALE GENOMIC DNA]</scope>
    <source>
        <strain evidence="4">JCM 9092</strain>
    </source>
</reference>
<comment type="caution">
    <text evidence="3">The sequence shown here is derived from an EMBL/GenBank/DDBJ whole genome shotgun (WGS) entry which is preliminary data.</text>
</comment>
<feature type="domain" description="Ricin B lectin" evidence="2">
    <location>
        <begin position="394"/>
        <end position="519"/>
    </location>
</feature>
<dbReference type="EMBL" id="BAAAUG010000022">
    <property type="protein sequence ID" value="GAA3091502.1"/>
    <property type="molecule type" value="Genomic_DNA"/>
</dbReference>
<dbReference type="Pfam" id="PF00652">
    <property type="entry name" value="Ricin_B_lectin"/>
    <property type="match status" value="1"/>
</dbReference>